<dbReference type="OrthoDB" id="16820at2759"/>
<organism evidence="9 10">
    <name type="scientific">Blyttiomyces helicus</name>
    <dbReference type="NCBI Taxonomy" id="388810"/>
    <lineage>
        <taxon>Eukaryota</taxon>
        <taxon>Fungi</taxon>
        <taxon>Fungi incertae sedis</taxon>
        <taxon>Chytridiomycota</taxon>
        <taxon>Chytridiomycota incertae sedis</taxon>
        <taxon>Chytridiomycetes</taxon>
        <taxon>Chytridiomycetes incertae sedis</taxon>
        <taxon>Blyttiomyces</taxon>
    </lineage>
</organism>
<keyword evidence="6" id="KW-0503">Monooxygenase</keyword>
<dbReference type="PANTHER" id="PTHR13789">
    <property type="entry name" value="MONOOXYGENASE"/>
    <property type="match status" value="1"/>
</dbReference>
<dbReference type="InterPro" id="IPR050493">
    <property type="entry name" value="FAD-dep_Monooxygenase_BioMet"/>
</dbReference>
<dbReference type="Gene3D" id="3.50.50.60">
    <property type="entry name" value="FAD/NAD(P)-binding domain"/>
    <property type="match status" value="3"/>
</dbReference>
<comment type="similarity">
    <text evidence="2">Belongs to the paxM FAD-dependent monooxygenase family.</text>
</comment>
<evidence type="ECO:0000256" key="2">
    <source>
        <dbReference type="ARBA" id="ARBA00007992"/>
    </source>
</evidence>
<evidence type="ECO:0000256" key="3">
    <source>
        <dbReference type="ARBA" id="ARBA00022630"/>
    </source>
</evidence>
<dbReference type="GO" id="GO:0004497">
    <property type="term" value="F:monooxygenase activity"/>
    <property type="evidence" value="ECO:0007669"/>
    <property type="project" value="UniProtKB-KW"/>
</dbReference>
<dbReference type="GO" id="GO:0071949">
    <property type="term" value="F:FAD binding"/>
    <property type="evidence" value="ECO:0007669"/>
    <property type="project" value="InterPro"/>
</dbReference>
<protein>
    <recommendedName>
        <fullName evidence="8">FAD-binding domain-containing protein</fullName>
    </recommendedName>
</protein>
<evidence type="ECO:0000256" key="7">
    <source>
        <dbReference type="SAM" id="MobiDB-lite"/>
    </source>
</evidence>
<evidence type="ECO:0000256" key="4">
    <source>
        <dbReference type="ARBA" id="ARBA00022827"/>
    </source>
</evidence>
<dbReference type="InterPro" id="IPR002938">
    <property type="entry name" value="FAD-bd"/>
</dbReference>
<evidence type="ECO:0000259" key="8">
    <source>
        <dbReference type="Pfam" id="PF01494"/>
    </source>
</evidence>
<keyword evidence="5" id="KW-0560">Oxidoreductase</keyword>
<evidence type="ECO:0000313" key="10">
    <source>
        <dbReference type="Proteomes" id="UP000269721"/>
    </source>
</evidence>
<evidence type="ECO:0000256" key="6">
    <source>
        <dbReference type="ARBA" id="ARBA00023033"/>
    </source>
</evidence>
<feature type="compositionally biased region" description="Polar residues" evidence="7">
    <location>
        <begin position="397"/>
        <end position="406"/>
    </location>
</feature>
<dbReference type="Proteomes" id="UP000269721">
    <property type="component" value="Unassembled WGS sequence"/>
</dbReference>
<dbReference type="Pfam" id="PF01494">
    <property type="entry name" value="FAD_binding_3"/>
    <property type="match status" value="1"/>
</dbReference>
<proteinExistence type="inferred from homology"/>
<comment type="cofactor">
    <cofactor evidence="1">
        <name>FAD</name>
        <dbReference type="ChEBI" id="CHEBI:57692"/>
    </cofactor>
</comment>
<reference evidence="10" key="1">
    <citation type="journal article" date="2018" name="Nat. Microbiol.">
        <title>Leveraging single-cell genomics to expand the fungal tree of life.</title>
        <authorList>
            <person name="Ahrendt S.R."/>
            <person name="Quandt C.A."/>
            <person name="Ciobanu D."/>
            <person name="Clum A."/>
            <person name="Salamov A."/>
            <person name="Andreopoulos B."/>
            <person name="Cheng J.F."/>
            <person name="Woyke T."/>
            <person name="Pelin A."/>
            <person name="Henrissat B."/>
            <person name="Reynolds N.K."/>
            <person name="Benny G.L."/>
            <person name="Smith M.E."/>
            <person name="James T.Y."/>
            <person name="Grigoriev I.V."/>
        </authorList>
    </citation>
    <scope>NUCLEOTIDE SEQUENCE [LARGE SCALE GENOMIC DNA]</scope>
</reference>
<feature type="domain" description="FAD-binding" evidence="8">
    <location>
        <begin position="552"/>
        <end position="604"/>
    </location>
</feature>
<dbReference type="SUPFAM" id="SSF51905">
    <property type="entry name" value="FAD/NAD(P)-binding domain"/>
    <property type="match status" value="1"/>
</dbReference>
<dbReference type="EMBL" id="KZ999164">
    <property type="protein sequence ID" value="RKO85352.1"/>
    <property type="molecule type" value="Genomic_DNA"/>
</dbReference>
<evidence type="ECO:0000256" key="1">
    <source>
        <dbReference type="ARBA" id="ARBA00001974"/>
    </source>
</evidence>
<feature type="region of interest" description="Disordered" evidence="7">
    <location>
        <begin position="105"/>
        <end position="140"/>
    </location>
</feature>
<keyword evidence="10" id="KW-1185">Reference proteome</keyword>
<gene>
    <name evidence="9" type="ORF">BDK51DRAFT_39619</name>
</gene>
<feature type="region of interest" description="Disordered" evidence="7">
    <location>
        <begin position="442"/>
        <end position="473"/>
    </location>
</feature>
<dbReference type="InterPro" id="IPR036188">
    <property type="entry name" value="FAD/NAD-bd_sf"/>
</dbReference>
<keyword evidence="4" id="KW-0274">FAD</keyword>
<feature type="compositionally biased region" description="Low complexity" evidence="7">
    <location>
        <begin position="453"/>
        <end position="465"/>
    </location>
</feature>
<keyword evidence="3" id="KW-0285">Flavoprotein</keyword>
<feature type="compositionally biased region" description="Low complexity" evidence="7">
    <location>
        <begin position="110"/>
        <end position="140"/>
    </location>
</feature>
<feature type="region of interest" description="Disordered" evidence="7">
    <location>
        <begin position="397"/>
        <end position="426"/>
    </location>
</feature>
<dbReference type="AlphaFoldDB" id="A0A4P9W136"/>
<evidence type="ECO:0000313" key="9">
    <source>
        <dbReference type="EMBL" id="RKO85352.1"/>
    </source>
</evidence>
<dbReference type="PANTHER" id="PTHR13789:SF318">
    <property type="entry name" value="GERANYLGERANYL DIPHOSPHATE REDUCTASE"/>
    <property type="match status" value="1"/>
</dbReference>
<name>A0A4P9W136_9FUNG</name>
<sequence length="694" mass="74795">MPTLSIPAHGTPPRPIVIIGGGIAGLTTALAIKRAAIATGLNVRPIIYEAARSYSTTPGPHWLLWRWAIDSLLELGLGKRLSRIARPIDSFRSVDAETLETLVQWPPPELATAPTTADSTSPSSATSTSSSAEDAEAGASRAESTLAPMFGVRRVDLIRLVLLALSDVRDDLYEGSEFVPAPANNADGAPQPRPQGIEGDLAVGDSWFEDEGYAEMIPDLRMGHELDTYMISASTGVVTAKFKNGFVERCFMMIGCDGVDSRVRDLLGNGRYPPQYANAVVIHGTTRVNSPPFEFPKALPDGRAIQEFLPEDLEKFCPDGTAQSFVGRGCAFGATNLGNGQIGWNLIVAQPEKHSHITSFEMARRRREVGAAVASVPSRQSLVMPVDPSTLADLSRIDTSTASPQERWQIPRTNEPDSLEDVDVESASPAVMDPLSAALAHTHLSESSPASQTSPGSPRSPNSPRTTRRNRVETAFERQLRENREELVARARILPNLLEPTTSALASHDAVDLALRLVEPLPLPPHAHALIARADPLFAAAFDSFDLADQIMDSCTAPNFHPGRVILIGDAAHPVATSAHGSLGGGLALTDAALLAKLLAKHLGATVRADDESVLGSLSREMDRERAAIWAAVVVEARAEGGWQRVENSWIRSIWRMSYRYNPVTWAKASYDQMLVRGAVKAGYVSLAKIPARR</sequence>
<accession>A0A4P9W136</accession>
<evidence type="ECO:0000256" key="5">
    <source>
        <dbReference type="ARBA" id="ARBA00023002"/>
    </source>
</evidence>